<feature type="domain" description="PIN" evidence="5">
    <location>
        <begin position="3"/>
        <end position="115"/>
    </location>
</feature>
<proteinExistence type="predicted"/>
<name>A0AAD3WZR4_MICMQ</name>
<dbReference type="GO" id="GO:0004518">
    <property type="term" value="F:nuclease activity"/>
    <property type="evidence" value="ECO:0007669"/>
    <property type="project" value="UniProtKB-KW"/>
</dbReference>
<keyword evidence="4" id="KW-0460">Magnesium</keyword>
<keyword evidence="2" id="KW-0479">Metal-binding</keyword>
<dbReference type="EMBL" id="WAAQ01000003">
    <property type="protein sequence ID" value="KAB1881367.1"/>
    <property type="molecule type" value="Genomic_DNA"/>
</dbReference>
<evidence type="ECO:0000256" key="3">
    <source>
        <dbReference type="ARBA" id="ARBA00022801"/>
    </source>
</evidence>
<dbReference type="RefSeq" id="WP_151487303.1">
    <property type="nucleotide sequence ID" value="NZ_BAAAIN010000005.1"/>
</dbReference>
<evidence type="ECO:0000259" key="5">
    <source>
        <dbReference type="Pfam" id="PF13470"/>
    </source>
</evidence>
<sequence length="190" mass="20912">MYKAVLDTCALVPGLQRDFLLQLAAERAYAPLWGTGILFELDYVLARIDSRRGINPKDSDHARTHLFETMQKAFPGATIDAPKDREYDYQLDDRDDGHVAHAAIMGKADAIVTNDEGAGFRTSRTLSDASIETLNPAEFATNTVAAHPQAGARALQQLSMRRATTTRAVLDELHDRYAMTGAHAVLFPLL</sequence>
<protein>
    <submittedName>
        <fullName evidence="6">PIN domain-containing protein</fullName>
    </submittedName>
</protein>
<organism evidence="6 7">
    <name type="scientific">Microbacterium maritypicum</name>
    <name type="common">Microbacterium liquefaciens</name>
    <dbReference type="NCBI Taxonomy" id="33918"/>
    <lineage>
        <taxon>Bacteria</taxon>
        <taxon>Bacillati</taxon>
        <taxon>Actinomycetota</taxon>
        <taxon>Actinomycetes</taxon>
        <taxon>Micrococcales</taxon>
        <taxon>Microbacteriaceae</taxon>
        <taxon>Microbacterium</taxon>
    </lineage>
</organism>
<keyword evidence="1" id="KW-0540">Nuclease</keyword>
<dbReference type="GO" id="GO:0016787">
    <property type="term" value="F:hydrolase activity"/>
    <property type="evidence" value="ECO:0007669"/>
    <property type="project" value="UniProtKB-KW"/>
</dbReference>
<dbReference type="AlphaFoldDB" id="A0AAD3WZR4"/>
<evidence type="ECO:0000313" key="6">
    <source>
        <dbReference type="EMBL" id="KAB1881367.1"/>
    </source>
</evidence>
<dbReference type="Pfam" id="PF13470">
    <property type="entry name" value="PIN_3"/>
    <property type="match status" value="1"/>
</dbReference>
<reference evidence="6 7" key="1">
    <citation type="submission" date="2019-09" db="EMBL/GenBank/DDBJ databases">
        <title>Whole genome sequencing of Microbacterium maritypicum.</title>
        <authorList>
            <person name="Lenchi N."/>
        </authorList>
    </citation>
    <scope>NUCLEOTIDE SEQUENCE [LARGE SCALE GENOMIC DNA]</scope>
    <source>
        <strain evidence="6 7">DSM 12512</strain>
    </source>
</reference>
<evidence type="ECO:0000256" key="4">
    <source>
        <dbReference type="ARBA" id="ARBA00022842"/>
    </source>
</evidence>
<keyword evidence="3" id="KW-0378">Hydrolase</keyword>
<dbReference type="GO" id="GO:0046872">
    <property type="term" value="F:metal ion binding"/>
    <property type="evidence" value="ECO:0007669"/>
    <property type="project" value="UniProtKB-KW"/>
</dbReference>
<accession>A0AAD3WZR4</accession>
<evidence type="ECO:0000256" key="1">
    <source>
        <dbReference type="ARBA" id="ARBA00022722"/>
    </source>
</evidence>
<dbReference type="InterPro" id="IPR002716">
    <property type="entry name" value="PIN_dom"/>
</dbReference>
<evidence type="ECO:0000313" key="7">
    <source>
        <dbReference type="Proteomes" id="UP000436027"/>
    </source>
</evidence>
<evidence type="ECO:0000256" key="2">
    <source>
        <dbReference type="ARBA" id="ARBA00022723"/>
    </source>
</evidence>
<gene>
    <name evidence="6" type="ORF">F6W70_15910</name>
</gene>
<comment type="caution">
    <text evidence="6">The sequence shown here is derived from an EMBL/GenBank/DDBJ whole genome shotgun (WGS) entry which is preliminary data.</text>
</comment>
<dbReference type="Proteomes" id="UP000436027">
    <property type="component" value="Unassembled WGS sequence"/>
</dbReference>